<dbReference type="PANTHER" id="PTHR11647">
    <property type="entry name" value="HYDRANTOINASE/DIHYDROPYRIMIDINASE FAMILY MEMBER"/>
    <property type="match status" value="1"/>
</dbReference>
<reference evidence="3 4" key="1">
    <citation type="submission" date="2018-10" db="EMBL/GenBank/DDBJ databases">
        <title>Phylogenomics of Brevibacillus.</title>
        <authorList>
            <person name="Dunlap C."/>
        </authorList>
    </citation>
    <scope>NUCLEOTIDE SEQUENCE [LARGE SCALE GENOMIC DNA]</scope>
    <source>
        <strain evidence="3 4">JCM 12215</strain>
    </source>
</reference>
<dbReference type="OrthoDB" id="9775607at2"/>
<dbReference type="InterPro" id="IPR006680">
    <property type="entry name" value="Amidohydro-rel"/>
</dbReference>
<dbReference type="Gene3D" id="3.20.20.140">
    <property type="entry name" value="Metal-dependent hydrolases"/>
    <property type="match status" value="2"/>
</dbReference>
<dbReference type="PANTHER" id="PTHR11647:SF1">
    <property type="entry name" value="COLLAPSIN RESPONSE MEDIATOR PROTEIN"/>
    <property type="match status" value="1"/>
</dbReference>
<dbReference type="Gene3D" id="2.30.40.10">
    <property type="entry name" value="Urease, subunit C, domain 1"/>
    <property type="match status" value="1"/>
</dbReference>
<dbReference type="EMBL" id="RHHR01000010">
    <property type="protein sequence ID" value="RNB75334.1"/>
    <property type="molecule type" value="Genomic_DNA"/>
</dbReference>
<dbReference type="InterPro" id="IPR032466">
    <property type="entry name" value="Metal_Hydrolase"/>
</dbReference>
<dbReference type="InterPro" id="IPR011059">
    <property type="entry name" value="Metal-dep_hydrolase_composite"/>
</dbReference>
<dbReference type="GO" id="GO:0005829">
    <property type="term" value="C:cytosol"/>
    <property type="evidence" value="ECO:0007669"/>
    <property type="project" value="TreeGrafter"/>
</dbReference>
<evidence type="ECO:0000313" key="4">
    <source>
        <dbReference type="Proteomes" id="UP000282028"/>
    </source>
</evidence>
<feature type="domain" description="Amidohydrolase-related" evidence="2">
    <location>
        <begin position="281"/>
        <end position="347"/>
    </location>
</feature>
<evidence type="ECO:0000313" key="3">
    <source>
        <dbReference type="EMBL" id="RNB75334.1"/>
    </source>
</evidence>
<dbReference type="Pfam" id="PF01979">
    <property type="entry name" value="Amidohydro_1"/>
    <property type="match status" value="1"/>
</dbReference>
<keyword evidence="4" id="KW-1185">Reference proteome</keyword>
<gene>
    <name evidence="3" type="ORF">EDM52_07030</name>
</gene>
<sequence length="373" mass="42714">MHEQEMVIRGGSVVTALGLVETDLWVENGKIQRWGRDTLKKKGNAKMPIEIDATGMYLLPGFVTLAPGSGLQRITGVHYLQAMRKMVQSGCTSFVDILAPEAWMNRSQVNYLQSSHYNSLIDYVWHIGLETSRFTPSEVLEWCRQGYTAFHLTVRDKGDISTIDWETISQVLTSYRAMIHLHLPKKGLNGKNEREEFRNRWLETTRYWKIRTVVEHHLPISGSDEVDLFYHLFLLGGDQTERGLRTLYQHWYGNYPIAASIQDIHVDNRRPWCKGEEMLSLLVRLASRNVAKAVGLYPRKGTLAPGADADILFLKKDIWLTKHDLSTILKFSEIDLPTSVMSNGKWIYRDMTFIPSVGMGRCLCGTKPYSYVI</sequence>
<evidence type="ECO:0000259" key="2">
    <source>
        <dbReference type="Pfam" id="PF01979"/>
    </source>
</evidence>
<proteinExistence type="predicted"/>
<comment type="caution">
    <text evidence="3">The sequence shown here is derived from an EMBL/GenBank/DDBJ whole genome shotgun (WGS) entry which is preliminary data.</text>
</comment>
<name>A0A3M8CHV6_9BACL</name>
<dbReference type="RefSeq" id="WP_122908298.1">
    <property type="nucleotide sequence ID" value="NZ_CBCSBE010000001.1"/>
</dbReference>
<dbReference type="AlphaFoldDB" id="A0A3M8CHV6"/>
<dbReference type="SUPFAM" id="SSF51556">
    <property type="entry name" value="Metallo-dependent hydrolases"/>
    <property type="match status" value="1"/>
</dbReference>
<accession>A0A3M8CHV6</accession>
<comment type="cofactor">
    <cofactor evidence="1">
        <name>Zn(2+)</name>
        <dbReference type="ChEBI" id="CHEBI:29105"/>
    </cofactor>
</comment>
<organism evidence="3 4">
    <name type="scientific">Brevibacillus invocatus</name>
    <dbReference type="NCBI Taxonomy" id="173959"/>
    <lineage>
        <taxon>Bacteria</taxon>
        <taxon>Bacillati</taxon>
        <taxon>Bacillota</taxon>
        <taxon>Bacilli</taxon>
        <taxon>Bacillales</taxon>
        <taxon>Paenibacillaceae</taxon>
        <taxon>Brevibacillus</taxon>
    </lineage>
</organism>
<dbReference type="Proteomes" id="UP000282028">
    <property type="component" value="Unassembled WGS sequence"/>
</dbReference>
<dbReference type="InterPro" id="IPR050378">
    <property type="entry name" value="Metallo-dep_Hydrolases_sf"/>
</dbReference>
<protein>
    <submittedName>
        <fullName evidence="3">Dihydroorotate dehydrogenase</fullName>
    </submittedName>
</protein>
<dbReference type="SUPFAM" id="SSF51338">
    <property type="entry name" value="Composite domain of metallo-dependent hydrolases"/>
    <property type="match status" value="1"/>
</dbReference>
<dbReference type="GO" id="GO:0016812">
    <property type="term" value="F:hydrolase activity, acting on carbon-nitrogen (but not peptide) bonds, in cyclic amides"/>
    <property type="evidence" value="ECO:0007669"/>
    <property type="project" value="TreeGrafter"/>
</dbReference>
<evidence type="ECO:0000256" key="1">
    <source>
        <dbReference type="ARBA" id="ARBA00001947"/>
    </source>
</evidence>